<comment type="subcellular location">
    <subcellularLocation>
        <location evidence="1">Nucleus</location>
    </subcellularLocation>
</comment>
<accession>A7TNY4</accession>
<proteinExistence type="predicted"/>
<dbReference type="EMBL" id="DS480436">
    <property type="protein sequence ID" value="EDO16009.1"/>
    <property type="molecule type" value="Genomic_DNA"/>
</dbReference>
<name>A7TNY4_VANPO</name>
<dbReference type="PANTHER" id="PTHR46138:SF1">
    <property type="entry name" value="PROTEIN DR1"/>
    <property type="match status" value="1"/>
</dbReference>
<dbReference type="FunCoup" id="A7TNY4">
    <property type="interactions" value="889"/>
</dbReference>
<dbReference type="InParanoid" id="A7TNY4"/>
<dbReference type="KEGG" id="vpo:Kpol_495p7"/>
<dbReference type="OMA" id="RDAKFKK"/>
<dbReference type="InterPro" id="IPR042225">
    <property type="entry name" value="Ncb2"/>
</dbReference>
<dbReference type="GO" id="GO:0016251">
    <property type="term" value="F:RNA polymerase II general transcription initiation factor activity"/>
    <property type="evidence" value="ECO:0007669"/>
    <property type="project" value="TreeGrafter"/>
</dbReference>
<dbReference type="PhylomeDB" id="A7TNY4"/>
<dbReference type="Gene3D" id="1.10.20.10">
    <property type="entry name" value="Histone, subunit A"/>
    <property type="match status" value="1"/>
</dbReference>
<reference evidence="4 5" key="1">
    <citation type="journal article" date="2007" name="Proc. Natl. Acad. Sci. U.S.A.">
        <title>Independent sorting-out of thousands of duplicated gene pairs in two yeast species descended from a whole-genome duplication.</title>
        <authorList>
            <person name="Scannell D.R."/>
            <person name="Frank A.C."/>
            <person name="Conant G.C."/>
            <person name="Byrne K.P."/>
            <person name="Woolfit M."/>
            <person name="Wolfe K.H."/>
        </authorList>
    </citation>
    <scope>NUCLEOTIDE SEQUENCE [LARGE SCALE GENOMIC DNA]</scope>
    <source>
        <strain evidence="5">ATCC 22028 / DSM 70294 / BCRC 21397 / CBS 2163 / NBRC 10782 / NRRL Y-8283 / UCD 57-17</strain>
    </source>
</reference>
<dbReference type="CDD" id="cd22905">
    <property type="entry name" value="HFD_Dr1"/>
    <property type="match status" value="1"/>
</dbReference>
<feature type="domain" description="Transcription factor CBF/NF-Y/archaeal histone" evidence="3">
    <location>
        <begin position="9"/>
        <end position="73"/>
    </location>
</feature>
<dbReference type="GO" id="GO:0045944">
    <property type="term" value="P:positive regulation of transcription by RNA polymerase II"/>
    <property type="evidence" value="ECO:0007669"/>
    <property type="project" value="EnsemblFungi"/>
</dbReference>
<keyword evidence="2" id="KW-0539">Nucleus</keyword>
<gene>
    <name evidence="4" type="ORF">Kpol_495p7</name>
</gene>
<dbReference type="RefSeq" id="XP_001643867.1">
    <property type="nucleotide sequence ID" value="XM_001643817.1"/>
</dbReference>
<dbReference type="Pfam" id="PF00808">
    <property type="entry name" value="CBFD_NFYB_HMF"/>
    <property type="match status" value="1"/>
</dbReference>
<keyword evidence="5" id="KW-1185">Reference proteome</keyword>
<dbReference type="GO" id="GO:0016480">
    <property type="term" value="P:negative regulation of transcription by RNA polymerase III"/>
    <property type="evidence" value="ECO:0007669"/>
    <property type="project" value="EnsemblFungi"/>
</dbReference>
<dbReference type="GO" id="GO:0017055">
    <property type="term" value="P:negative regulation of RNA polymerase II transcription preinitiation complex assembly"/>
    <property type="evidence" value="ECO:0007669"/>
    <property type="project" value="EnsemblFungi"/>
</dbReference>
<dbReference type="HOGENOM" id="CLU_066247_11_3_1"/>
<evidence type="ECO:0000256" key="1">
    <source>
        <dbReference type="ARBA" id="ARBA00004123"/>
    </source>
</evidence>
<evidence type="ECO:0000256" key="2">
    <source>
        <dbReference type="ARBA" id="ARBA00023242"/>
    </source>
</evidence>
<dbReference type="Proteomes" id="UP000000267">
    <property type="component" value="Unassembled WGS sequence"/>
</dbReference>
<dbReference type="STRING" id="436907.A7TNY4"/>
<sequence length="134" mass="15505">MAGEMEDVTLPRATVQKIISEILDPEFSFSKEARDMLIKSGIEFIMMLSSMASEMAENEAKKTIASEHVIQALQELEFNEFVPFLQKILVEFKGSQKVKERRDSKFKNSGLSEEELLRQQEELFRQSRSKLNQK</sequence>
<dbReference type="GO" id="GO:0017054">
    <property type="term" value="C:negative cofactor 2 complex"/>
    <property type="evidence" value="ECO:0007669"/>
    <property type="project" value="EnsemblFungi"/>
</dbReference>
<dbReference type="GO" id="GO:0001046">
    <property type="term" value="F:core promoter sequence-specific DNA binding"/>
    <property type="evidence" value="ECO:0007669"/>
    <property type="project" value="EnsemblFungi"/>
</dbReference>
<dbReference type="GO" id="GO:0051123">
    <property type="term" value="P:RNA polymerase II preinitiation complex assembly"/>
    <property type="evidence" value="ECO:0007669"/>
    <property type="project" value="EnsemblFungi"/>
</dbReference>
<dbReference type="GeneID" id="5544127"/>
<dbReference type="GO" id="GO:0046982">
    <property type="term" value="F:protein heterodimerization activity"/>
    <property type="evidence" value="ECO:0007669"/>
    <property type="project" value="InterPro"/>
</dbReference>
<dbReference type="AlphaFoldDB" id="A7TNY4"/>
<dbReference type="GO" id="GO:0034605">
    <property type="term" value="P:cellular response to heat"/>
    <property type="evidence" value="ECO:0007669"/>
    <property type="project" value="EnsemblFungi"/>
</dbReference>
<dbReference type="GO" id="GO:0003714">
    <property type="term" value="F:transcription corepressor activity"/>
    <property type="evidence" value="ECO:0007669"/>
    <property type="project" value="EnsemblFungi"/>
</dbReference>
<dbReference type="PANTHER" id="PTHR46138">
    <property type="entry name" value="PROTEIN DR1"/>
    <property type="match status" value="1"/>
</dbReference>
<dbReference type="eggNOG" id="KOG0871">
    <property type="taxonomic scope" value="Eukaryota"/>
</dbReference>
<dbReference type="GO" id="GO:0003682">
    <property type="term" value="F:chromatin binding"/>
    <property type="evidence" value="ECO:0007669"/>
    <property type="project" value="EnsemblFungi"/>
</dbReference>
<dbReference type="FunFam" id="1.10.20.10:FF:000019">
    <property type="entry name" value="Negative cofactor 2 beta"/>
    <property type="match status" value="1"/>
</dbReference>
<protein>
    <recommendedName>
        <fullName evidence="3">Transcription factor CBF/NF-Y/archaeal histone domain-containing protein</fullName>
    </recommendedName>
</protein>
<evidence type="ECO:0000313" key="4">
    <source>
        <dbReference type="EMBL" id="EDO16009.1"/>
    </source>
</evidence>
<evidence type="ECO:0000259" key="3">
    <source>
        <dbReference type="Pfam" id="PF00808"/>
    </source>
</evidence>
<dbReference type="SUPFAM" id="SSF47113">
    <property type="entry name" value="Histone-fold"/>
    <property type="match status" value="1"/>
</dbReference>
<organism evidence="5">
    <name type="scientific">Vanderwaltozyma polyspora (strain ATCC 22028 / DSM 70294 / BCRC 21397 / CBS 2163 / NBRC 10782 / NRRL Y-8283 / UCD 57-17)</name>
    <name type="common">Kluyveromyces polysporus</name>
    <dbReference type="NCBI Taxonomy" id="436907"/>
    <lineage>
        <taxon>Eukaryota</taxon>
        <taxon>Fungi</taxon>
        <taxon>Dikarya</taxon>
        <taxon>Ascomycota</taxon>
        <taxon>Saccharomycotina</taxon>
        <taxon>Saccharomycetes</taxon>
        <taxon>Saccharomycetales</taxon>
        <taxon>Saccharomycetaceae</taxon>
        <taxon>Vanderwaltozyma</taxon>
    </lineage>
</organism>
<dbReference type="OrthoDB" id="601405at2759"/>
<evidence type="ECO:0000313" key="5">
    <source>
        <dbReference type="Proteomes" id="UP000000267"/>
    </source>
</evidence>
<dbReference type="GO" id="GO:0017025">
    <property type="term" value="F:TBP-class protein binding"/>
    <property type="evidence" value="ECO:0007669"/>
    <property type="project" value="EnsemblFungi"/>
</dbReference>
<dbReference type="GO" id="GO:0003713">
    <property type="term" value="F:transcription coactivator activity"/>
    <property type="evidence" value="ECO:0007669"/>
    <property type="project" value="EnsemblFungi"/>
</dbReference>
<dbReference type="InterPro" id="IPR003958">
    <property type="entry name" value="CBFA_NFYB_domain"/>
</dbReference>
<dbReference type="InterPro" id="IPR009072">
    <property type="entry name" value="Histone-fold"/>
</dbReference>